<dbReference type="PANTHER" id="PTHR46652:SF3">
    <property type="entry name" value="LEUCINE-RICH REPEAT-CONTAINING PROTEIN 9"/>
    <property type="match status" value="1"/>
</dbReference>
<dbReference type="InterPro" id="IPR001611">
    <property type="entry name" value="Leu-rich_rpt"/>
</dbReference>
<dbReference type="Proteomes" id="UP001648503">
    <property type="component" value="Unassembled WGS sequence"/>
</dbReference>
<dbReference type="CDD" id="cd21340">
    <property type="entry name" value="PPP1R42"/>
    <property type="match status" value="1"/>
</dbReference>
<feature type="region of interest" description="Disordered" evidence="3">
    <location>
        <begin position="247"/>
        <end position="270"/>
    </location>
</feature>
<dbReference type="Gene3D" id="3.80.10.10">
    <property type="entry name" value="Ribonuclease Inhibitor"/>
    <property type="match status" value="2"/>
</dbReference>
<name>A0ABQ8F9R8_9FUNG</name>
<evidence type="ECO:0000256" key="1">
    <source>
        <dbReference type="ARBA" id="ARBA00022614"/>
    </source>
</evidence>
<dbReference type="InterPro" id="IPR032675">
    <property type="entry name" value="LRR_dom_sf"/>
</dbReference>
<dbReference type="SMART" id="SM00365">
    <property type="entry name" value="LRR_SD22"/>
    <property type="match status" value="4"/>
</dbReference>
<reference evidence="4 5" key="1">
    <citation type="submission" date="2021-02" db="EMBL/GenBank/DDBJ databases">
        <title>Variation within the Batrachochytrium salamandrivorans European outbreak.</title>
        <authorList>
            <person name="Kelly M."/>
            <person name="Pasmans F."/>
            <person name="Shea T.P."/>
            <person name="Munoz J.F."/>
            <person name="Carranza S."/>
            <person name="Cuomo C.A."/>
            <person name="Martel A."/>
        </authorList>
    </citation>
    <scope>NUCLEOTIDE SEQUENCE [LARGE SCALE GENOMIC DNA]</scope>
    <source>
        <strain evidence="4 5">AMFP18/2</strain>
    </source>
</reference>
<dbReference type="SUPFAM" id="SSF52058">
    <property type="entry name" value="L domain-like"/>
    <property type="match status" value="1"/>
</dbReference>
<gene>
    <name evidence="4" type="ORF">BASA50_007455</name>
</gene>
<sequence length="287" mass="32306">MVAAGSTLKQHKLEKRDAFLARISHVSAIGRGISNMKTISVCSNNLSVLFLCDNQIETIEGLGNCHNLTRLYLQNNNITILSGLDLGLHRLTVLNISENRIKYVAGLHNLPCLETLYADKQKLHSEDSVEFDMDSIAGLSTSLKCLTATGNNMSRIQPLGYLQNLQRLDIRGNLIQDVEELDSMLLGCKSLTTLLIANNPINDRYLRQRLILASSSLCTIDDKKITDTERLFLHRMEASKSARAKLTSNKMQVTVKEEPPNNQDRPYPHLPPYASQYRDLILQQNFR</sequence>
<accession>A0ABQ8F9R8</accession>
<dbReference type="PROSITE" id="PS51450">
    <property type="entry name" value="LRR"/>
    <property type="match status" value="4"/>
</dbReference>
<evidence type="ECO:0000256" key="2">
    <source>
        <dbReference type="ARBA" id="ARBA00022737"/>
    </source>
</evidence>
<dbReference type="InterPro" id="IPR025875">
    <property type="entry name" value="Leu-rich_rpt_4"/>
</dbReference>
<protein>
    <recommendedName>
        <fullName evidence="6">U2A'/phosphoprotein 32 family A C-terminal domain-containing protein</fullName>
    </recommendedName>
</protein>
<keyword evidence="2" id="KW-0677">Repeat</keyword>
<keyword evidence="5" id="KW-1185">Reference proteome</keyword>
<organism evidence="4 5">
    <name type="scientific">Batrachochytrium salamandrivorans</name>
    <dbReference type="NCBI Taxonomy" id="1357716"/>
    <lineage>
        <taxon>Eukaryota</taxon>
        <taxon>Fungi</taxon>
        <taxon>Fungi incertae sedis</taxon>
        <taxon>Chytridiomycota</taxon>
        <taxon>Chytridiomycota incertae sedis</taxon>
        <taxon>Chytridiomycetes</taxon>
        <taxon>Rhizophydiales</taxon>
        <taxon>Rhizophydiales incertae sedis</taxon>
        <taxon>Batrachochytrium</taxon>
    </lineage>
</organism>
<evidence type="ECO:0000256" key="3">
    <source>
        <dbReference type="SAM" id="MobiDB-lite"/>
    </source>
</evidence>
<evidence type="ECO:0000313" key="5">
    <source>
        <dbReference type="Proteomes" id="UP001648503"/>
    </source>
</evidence>
<dbReference type="Pfam" id="PF12799">
    <property type="entry name" value="LRR_4"/>
    <property type="match status" value="2"/>
</dbReference>
<keyword evidence="1" id="KW-0433">Leucine-rich repeat</keyword>
<dbReference type="EMBL" id="JAFCIX010000357">
    <property type="protein sequence ID" value="KAH6593249.1"/>
    <property type="molecule type" value="Genomic_DNA"/>
</dbReference>
<comment type="caution">
    <text evidence="4">The sequence shown here is derived from an EMBL/GenBank/DDBJ whole genome shotgun (WGS) entry which is preliminary data.</text>
</comment>
<evidence type="ECO:0008006" key="6">
    <source>
        <dbReference type="Google" id="ProtNLM"/>
    </source>
</evidence>
<proteinExistence type="predicted"/>
<dbReference type="PANTHER" id="PTHR46652">
    <property type="entry name" value="LEUCINE-RICH REPEAT AND IQ DOMAIN-CONTAINING PROTEIN 1-RELATED"/>
    <property type="match status" value="1"/>
</dbReference>
<evidence type="ECO:0000313" key="4">
    <source>
        <dbReference type="EMBL" id="KAH6593249.1"/>
    </source>
</evidence>
<dbReference type="InterPro" id="IPR050836">
    <property type="entry name" value="SDS22/Internalin_LRR"/>
</dbReference>